<dbReference type="AlphaFoldDB" id="A0A9P5VNL7"/>
<gene>
    <name evidence="1" type="ORF">BG006_002722</name>
</gene>
<comment type="caution">
    <text evidence="1">The sequence shown here is derived from an EMBL/GenBank/DDBJ whole genome shotgun (WGS) entry which is preliminary data.</text>
</comment>
<keyword evidence="2" id="KW-1185">Reference proteome</keyword>
<proteinExistence type="predicted"/>
<dbReference type="EMBL" id="JAAAUY010000167">
    <property type="protein sequence ID" value="KAF9334102.1"/>
    <property type="molecule type" value="Genomic_DNA"/>
</dbReference>
<sequence>MEKKVLDAVTRSPGDVDLFLVQASIQPPGMVPSENSQDLVQDLLVFGHSEIERLRLDQFEGTEFLRTRKVTVHGTVPAKFTLNRSHDHVPGVVEAHIYVFAGPTEHLDMSRPWDYEAFKREHLSRWMTDPAFATMIGRANEVIEPMIELWYNGNVVVLK</sequence>
<reference evidence="1" key="1">
    <citation type="journal article" date="2020" name="Fungal Divers.">
        <title>Resolving the Mortierellaceae phylogeny through synthesis of multi-gene phylogenetics and phylogenomics.</title>
        <authorList>
            <person name="Vandepol N."/>
            <person name="Liber J."/>
            <person name="Desiro A."/>
            <person name="Na H."/>
            <person name="Kennedy M."/>
            <person name="Barry K."/>
            <person name="Grigoriev I.V."/>
            <person name="Miller A.N."/>
            <person name="O'Donnell K."/>
            <person name="Stajich J.E."/>
            <person name="Bonito G."/>
        </authorList>
    </citation>
    <scope>NUCLEOTIDE SEQUENCE</scope>
    <source>
        <strain evidence="1">NVP1</strain>
    </source>
</reference>
<protein>
    <submittedName>
        <fullName evidence="1">Uncharacterized protein</fullName>
    </submittedName>
</protein>
<accession>A0A9P5VNL7</accession>
<organism evidence="1 2">
    <name type="scientific">Podila minutissima</name>
    <dbReference type="NCBI Taxonomy" id="64525"/>
    <lineage>
        <taxon>Eukaryota</taxon>
        <taxon>Fungi</taxon>
        <taxon>Fungi incertae sedis</taxon>
        <taxon>Mucoromycota</taxon>
        <taxon>Mortierellomycotina</taxon>
        <taxon>Mortierellomycetes</taxon>
        <taxon>Mortierellales</taxon>
        <taxon>Mortierellaceae</taxon>
        <taxon>Podila</taxon>
    </lineage>
</organism>
<dbReference type="Proteomes" id="UP000696485">
    <property type="component" value="Unassembled WGS sequence"/>
</dbReference>
<evidence type="ECO:0000313" key="1">
    <source>
        <dbReference type="EMBL" id="KAF9334102.1"/>
    </source>
</evidence>
<evidence type="ECO:0000313" key="2">
    <source>
        <dbReference type="Proteomes" id="UP000696485"/>
    </source>
</evidence>
<name>A0A9P5VNL7_9FUNG</name>